<dbReference type="InterPro" id="IPR013762">
    <property type="entry name" value="Integrase-like_cat_sf"/>
</dbReference>
<gene>
    <name evidence="2" type="ORF">H0A36_16225</name>
</gene>
<keyword evidence="3" id="KW-1185">Reference proteome</keyword>
<accession>A0A853ICC2</accession>
<evidence type="ECO:0000256" key="1">
    <source>
        <dbReference type="ARBA" id="ARBA00023172"/>
    </source>
</evidence>
<comment type="caution">
    <text evidence="2">The sequence shown here is derived from an EMBL/GenBank/DDBJ whole genome shotgun (WGS) entry which is preliminary data.</text>
</comment>
<protein>
    <recommendedName>
        <fullName evidence="4">Integrase</fullName>
    </recommendedName>
</protein>
<dbReference type="GO" id="GO:0015074">
    <property type="term" value="P:DNA integration"/>
    <property type="evidence" value="ECO:0007669"/>
    <property type="project" value="InterPro"/>
</dbReference>
<dbReference type="InterPro" id="IPR011010">
    <property type="entry name" value="DNA_brk_join_enz"/>
</dbReference>
<dbReference type="AlphaFoldDB" id="A0A853ICC2"/>
<dbReference type="EMBL" id="JACCKB010000026">
    <property type="protein sequence ID" value="NYZ67561.1"/>
    <property type="molecule type" value="Genomic_DNA"/>
</dbReference>
<evidence type="ECO:0008006" key="4">
    <source>
        <dbReference type="Google" id="ProtNLM"/>
    </source>
</evidence>
<dbReference type="GO" id="GO:0003677">
    <property type="term" value="F:DNA binding"/>
    <property type="evidence" value="ECO:0007669"/>
    <property type="project" value="InterPro"/>
</dbReference>
<name>A0A853ICC2_9GAMM</name>
<proteinExistence type="predicted"/>
<dbReference type="Gene3D" id="1.10.443.10">
    <property type="entry name" value="Intergrase catalytic core"/>
    <property type="match status" value="1"/>
</dbReference>
<dbReference type="GO" id="GO:0006310">
    <property type="term" value="P:DNA recombination"/>
    <property type="evidence" value="ECO:0007669"/>
    <property type="project" value="UniProtKB-KW"/>
</dbReference>
<dbReference type="SUPFAM" id="SSF56349">
    <property type="entry name" value="DNA breaking-rejoining enzymes"/>
    <property type="match status" value="1"/>
</dbReference>
<reference evidence="2 3" key="1">
    <citation type="submission" date="2020-07" db="EMBL/GenBank/DDBJ databases">
        <title>Endozoicomonas sp. nov., isolated from sediment.</title>
        <authorList>
            <person name="Gu T."/>
        </authorList>
    </citation>
    <scope>NUCLEOTIDE SEQUENCE [LARGE SCALE GENOMIC DNA]</scope>
    <source>
        <strain evidence="2 3">SM1973</strain>
    </source>
</reference>
<keyword evidence="1" id="KW-0233">DNA recombination</keyword>
<organism evidence="2 3">
    <name type="scientific">Spartinivicinus marinus</name>
    <dbReference type="NCBI Taxonomy" id="2994442"/>
    <lineage>
        <taxon>Bacteria</taxon>
        <taxon>Pseudomonadati</taxon>
        <taxon>Pseudomonadota</taxon>
        <taxon>Gammaproteobacteria</taxon>
        <taxon>Oceanospirillales</taxon>
        <taxon>Zooshikellaceae</taxon>
        <taxon>Spartinivicinus</taxon>
    </lineage>
</organism>
<evidence type="ECO:0000313" key="3">
    <source>
        <dbReference type="Proteomes" id="UP000569732"/>
    </source>
</evidence>
<dbReference type="Proteomes" id="UP000569732">
    <property type="component" value="Unassembled WGS sequence"/>
</dbReference>
<evidence type="ECO:0000313" key="2">
    <source>
        <dbReference type="EMBL" id="NYZ67561.1"/>
    </source>
</evidence>
<dbReference type="RefSeq" id="WP_180569579.1">
    <property type="nucleotide sequence ID" value="NZ_JACCKB010000026.1"/>
</dbReference>
<sequence length="113" mass="13075">MRRAIKLARKLPGLSSFNVIHKADGTRYSYDGFRYHWNLAKNKAQQEVDNKGLSIALDFTFHDIKAKGISHFEGNLSDKQEFSGHKTITQTEIYDRKIRVVPTVNRKDKKHDS</sequence>